<keyword evidence="1" id="KW-0560">Oxidoreductase</keyword>
<organism evidence="3 4">
    <name type="scientific">Trebonia kvetii</name>
    <dbReference type="NCBI Taxonomy" id="2480626"/>
    <lineage>
        <taxon>Bacteria</taxon>
        <taxon>Bacillati</taxon>
        <taxon>Actinomycetota</taxon>
        <taxon>Actinomycetes</taxon>
        <taxon>Streptosporangiales</taxon>
        <taxon>Treboniaceae</taxon>
        <taxon>Trebonia</taxon>
    </lineage>
</organism>
<dbReference type="Gene3D" id="3.20.20.30">
    <property type="entry name" value="Luciferase-like domain"/>
    <property type="match status" value="1"/>
</dbReference>
<dbReference type="PANTHER" id="PTHR43244:SF1">
    <property type="entry name" value="5,10-METHYLENETETRAHYDROMETHANOPTERIN REDUCTASE"/>
    <property type="match status" value="1"/>
</dbReference>
<dbReference type="Pfam" id="PF00296">
    <property type="entry name" value="Bac_luciferase"/>
    <property type="match status" value="1"/>
</dbReference>
<evidence type="ECO:0000313" key="4">
    <source>
        <dbReference type="Proteomes" id="UP000460272"/>
    </source>
</evidence>
<dbReference type="InterPro" id="IPR036661">
    <property type="entry name" value="Luciferase-like_sf"/>
</dbReference>
<dbReference type="GO" id="GO:0016705">
    <property type="term" value="F:oxidoreductase activity, acting on paired donors, with incorporation or reduction of molecular oxygen"/>
    <property type="evidence" value="ECO:0007669"/>
    <property type="project" value="InterPro"/>
</dbReference>
<feature type="domain" description="Luciferase-like" evidence="2">
    <location>
        <begin position="12"/>
        <end position="308"/>
    </location>
</feature>
<proteinExistence type="predicted"/>
<name>A0A6P2BXE3_9ACTN</name>
<dbReference type="CDD" id="cd01097">
    <property type="entry name" value="Tetrahydromethanopterin_reductase"/>
    <property type="match status" value="1"/>
</dbReference>
<evidence type="ECO:0000256" key="1">
    <source>
        <dbReference type="ARBA" id="ARBA00023002"/>
    </source>
</evidence>
<reference evidence="3 4" key="1">
    <citation type="submission" date="2018-11" db="EMBL/GenBank/DDBJ databases">
        <title>Trebonia kvetii gen.nov., sp.nov., a novel acidophilic actinobacterium, and proposal of the new actinobacterial family Treboniaceae fam. nov.</title>
        <authorList>
            <person name="Rapoport D."/>
            <person name="Sagova-Mareckova M."/>
            <person name="Sedlacek I."/>
            <person name="Provaznik J."/>
            <person name="Kralova S."/>
            <person name="Pavlinic D."/>
            <person name="Benes V."/>
            <person name="Kopecky J."/>
        </authorList>
    </citation>
    <scope>NUCLEOTIDE SEQUENCE [LARGE SCALE GENOMIC DNA]</scope>
    <source>
        <strain evidence="3 4">15Tr583</strain>
    </source>
</reference>
<dbReference type="OrthoDB" id="7054907at2"/>
<evidence type="ECO:0000313" key="3">
    <source>
        <dbReference type="EMBL" id="TVZ03387.1"/>
    </source>
</evidence>
<dbReference type="InterPro" id="IPR011251">
    <property type="entry name" value="Luciferase-like_dom"/>
</dbReference>
<dbReference type="RefSeq" id="WP_145856105.1">
    <property type="nucleotide sequence ID" value="NZ_RPFW01000004.1"/>
</dbReference>
<dbReference type="AlphaFoldDB" id="A0A6P2BXE3"/>
<keyword evidence="4" id="KW-1185">Reference proteome</keyword>
<evidence type="ECO:0000259" key="2">
    <source>
        <dbReference type="Pfam" id="PF00296"/>
    </source>
</evidence>
<gene>
    <name evidence="3" type="ORF">EAS64_23595</name>
</gene>
<accession>A0A6P2BXE3</accession>
<dbReference type="InterPro" id="IPR050564">
    <property type="entry name" value="F420-G6PD/mer"/>
</dbReference>
<dbReference type="EMBL" id="RPFW01000004">
    <property type="protein sequence ID" value="TVZ03387.1"/>
    <property type="molecule type" value="Genomic_DNA"/>
</dbReference>
<dbReference type="PANTHER" id="PTHR43244">
    <property type="match status" value="1"/>
</dbReference>
<sequence length="336" mass="33918">MTMPLGLSIASHSGLPPAGVGAVAQAAELAGFGAVFVAEGHGDALALCHPVAAATRQVRIGTAITNAALRPPVLAAKTAAQLDHASGGRLVLGLGVANTVMNARFGIEPFPPLTMIEEYTAVVRSVLGGSTGGYRGRVFRAGMVPLDSPPVRADLPVYLAALGPRMLELAGRIADGVILNLMTPAQAGEAARTVRAAALAAGRDPASVEVACVVHCRVADDGADGRAAAAAAARGIVPSYVLHPAAPRLFGELDGGPSLRAARERVLAGDRAGAAALVPQQVADGFVAHGSADEVLERVAQYQAAGVDLPVLFPVPAGGDWGYEKTIAALAGKVLR</sequence>
<protein>
    <submittedName>
        <fullName evidence="3">LLM class flavin-dependent oxidoreductase</fullName>
    </submittedName>
</protein>
<comment type="caution">
    <text evidence="3">The sequence shown here is derived from an EMBL/GenBank/DDBJ whole genome shotgun (WGS) entry which is preliminary data.</text>
</comment>
<dbReference type="Proteomes" id="UP000460272">
    <property type="component" value="Unassembled WGS sequence"/>
</dbReference>
<dbReference type="SUPFAM" id="SSF51679">
    <property type="entry name" value="Bacterial luciferase-like"/>
    <property type="match status" value="1"/>
</dbReference>